<evidence type="ECO:0000313" key="3">
    <source>
        <dbReference type="Proteomes" id="UP000007881"/>
    </source>
</evidence>
<feature type="signal peptide" evidence="1">
    <location>
        <begin position="1"/>
        <end position="21"/>
    </location>
</feature>
<evidence type="ECO:0000256" key="1">
    <source>
        <dbReference type="SAM" id="SignalP"/>
    </source>
</evidence>
<accession>I0IFC6</accession>
<sequence>MRHASLALTLLVLLAGSPARAFQVLFHTGEPQNIAQLEQADSSWAYSRNNADGLYLIHATIATYPGPVAALIDNFPRSVFANSVVEVPYAAATLRTPYPRHIDVLSRVLNAPPTLALWYHAGAPAAGRGLGSTLSGSEFDQVEARSPVASNGILMRAWGKPNRERVQALRPAAVVFEFNSSSSNAFCLELAKGTKWLLDAGYKVVWLIAPGESDTDPADPADWRSHVNQVNRCVTLMSQEVGRQTRMRSDRLMICPGGYDKGVQLLPETVVQGGDTRAANTVAGAVRQLLLRRPLLEGR</sequence>
<gene>
    <name evidence="2" type="ordered locus">PSMK_18050</name>
</gene>
<dbReference type="OrthoDB" id="127107at2"/>
<organism evidence="2 3">
    <name type="scientific">Phycisphaera mikurensis (strain NBRC 102666 / KCTC 22515 / FYK2301M01)</name>
    <dbReference type="NCBI Taxonomy" id="1142394"/>
    <lineage>
        <taxon>Bacteria</taxon>
        <taxon>Pseudomonadati</taxon>
        <taxon>Planctomycetota</taxon>
        <taxon>Phycisphaerae</taxon>
        <taxon>Phycisphaerales</taxon>
        <taxon>Phycisphaeraceae</taxon>
        <taxon>Phycisphaera</taxon>
    </lineage>
</organism>
<reference evidence="2 3" key="1">
    <citation type="submission" date="2012-02" db="EMBL/GenBank/DDBJ databases">
        <title>Complete genome sequence of Phycisphaera mikurensis NBRC 102666.</title>
        <authorList>
            <person name="Ankai A."/>
            <person name="Hosoyama A."/>
            <person name="Terui Y."/>
            <person name="Sekine M."/>
            <person name="Fukai R."/>
            <person name="Kato Y."/>
            <person name="Nakamura S."/>
            <person name="Yamada-Narita S."/>
            <person name="Kawakoshi A."/>
            <person name="Fukunaga Y."/>
            <person name="Yamazaki S."/>
            <person name="Fujita N."/>
        </authorList>
    </citation>
    <scope>NUCLEOTIDE SEQUENCE [LARGE SCALE GENOMIC DNA]</scope>
    <source>
        <strain evidence="3">NBRC 102666 / KCTC 22515 / FYK2301M01</strain>
    </source>
</reference>
<dbReference type="EMBL" id="AP012338">
    <property type="protein sequence ID" value="BAM03964.1"/>
    <property type="molecule type" value="Genomic_DNA"/>
</dbReference>
<proteinExistence type="predicted"/>
<keyword evidence="3" id="KW-1185">Reference proteome</keyword>
<name>I0IFC6_PHYMF</name>
<dbReference type="Proteomes" id="UP000007881">
    <property type="component" value="Chromosome"/>
</dbReference>
<feature type="chain" id="PRO_5003629694" evidence="1">
    <location>
        <begin position="22"/>
        <end position="299"/>
    </location>
</feature>
<protein>
    <submittedName>
        <fullName evidence="2">Uncharacterized protein</fullName>
    </submittedName>
</protein>
<keyword evidence="1" id="KW-0732">Signal</keyword>
<dbReference type="AlphaFoldDB" id="I0IFC6"/>
<dbReference type="RefSeq" id="WP_014437182.1">
    <property type="nucleotide sequence ID" value="NC_017080.1"/>
</dbReference>
<dbReference type="HOGENOM" id="CLU_930178_0_0_0"/>
<evidence type="ECO:0000313" key="2">
    <source>
        <dbReference type="EMBL" id="BAM03964.1"/>
    </source>
</evidence>
<dbReference type="KEGG" id="phm:PSMK_18050"/>